<dbReference type="Proteomes" id="UP001206925">
    <property type="component" value="Unassembled WGS sequence"/>
</dbReference>
<sequence>MDPELRKKLKAYGAGFEHVLQDKFLEDTPTKFAKGERMDLMDKGDLVEEIMRQGGCVIRRLPFERKMYMVGEAKAPFYAALRKKAAALKKKGARS</sequence>
<evidence type="ECO:0000313" key="2">
    <source>
        <dbReference type="Proteomes" id="UP001206925"/>
    </source>
</evidence>
<evidence type="ECO:0000313" key="1">
    <source>
        <dbReference type="EMBL" id="KAI7735673.1"/>
    </source>
</evidence>
<accession>A0AAD5GD12</accession>
<organism evidence="1 2">
    <name type="scientific">Ambrosia artemisiifolia</name>
    <name type="common">Common ragweed</name>
    <dbReference type="NCBI Taxonomy" id="4212"/>
    <lineage>
        <taxon>Eukaryota</taxon>
        <taxon>Viridiplantae</taxon>
        <taxon>Streptophyta</taxon>
        <taxon>Embryophyta</taxon>
        <taxon>Tracheophyta</taxon>
        <taxon>Spermatophyta</taxon>
        <taxon>Magnoliopsida</taxon>
        <taxon>eudicotyledons</taxon>
        <taxon>Gunneridae</taxon>
        <taxon>Pentapetalae</taxon>
        <taxon>asterids</taxon>
        <taxon>campanulids</taxon>
        <taxon>Asterales</taxon>
        <taxon>Asteraceae</taxon>
        <taxon>Asteroideae</taxon>
        <taxon>Heliantheae alliance</taxon>
        <taxon>Heliantheae</taxon>
        <taxon>Ambrosia</taxon>
    </lineage>
</organism>
<dbReference type="AlphaFoldDB" id="A0AAD5GD12"/>
<reference evidence="1" key="1">
    <citation type="submission" date="2022-06" db="EMBL/GenBank/DDBJ databases">
        <title>Uncovering the hologenomic basis of an extraordinary plant invasion.</title>
        <authorList>
            <person name="Bieker V.C."/>
            <person name="Martin M.D."/>
            <person name="Gilbert T."/>
            <person name="Hodgins K."/>
            <person name="Battlay P."/>
            <person name="Petersen B."/>
            <person name="Wilson J."/>
        </authorList>
    </citation>
    <scope>NUCLEOTIDE SEQUENCE</scope>
    <source>
        <strain evidence="1">AA19_3_7</strain>
        <tissue evidence="1">Leaf</tissue>
    </source>
</reference>
<gene>
    <name evidence="1" type="ORF">M8C21_021547</name>
</gene>
<protein>
    <submittedName>
        <fullName evidence="1">Uncharacterized protein</fullName>
    </submittedName>
</protein>
<name>A0AAD5GD12_AMBAR</name>
<keyword evidence="2" id="KW-1185">Reference proteome</keyword>
<dbReference type="EMBL" id="JAMZMK010009453">
    <property type="protein sequence ID" value="KAI7735673.1"/>
    <property type="molecule type" value="Genomic_DNA"/>
</dbReference>
<proteinExistence type="predicted"/>
<comment type="caution">
    <text evidence="1">The sequence shown here is derived from an EMBL/GenBank/DDBJ whole genome shotgun (WGS) entry which is preliminary data.</text>
</comment>